<dbReference type="AlphaFoldDB" id="Q8L442"/>
<feature type="transmembrane region" description="Helical" evidence="2">
    <location>
        <begin position="258"/>
        <end position="275"/>
    </location>
</feature>
<proteinExistence type="predicted"/>
<name>Q8L442_ORYSJ</name>
<dbReference type="EMBL" id="AP003316">
    <property type="protein sequence ID" value="BAC06274.1"/>
    <property type="molecule type" value="Genomic_DNA"/>
</dbReference>
<evidence type="ECO:0000256" key="1">
    <source>
        <dbReference type="SAM" id="MobiDB-lite"/>
    </source>
</evidence>
<feature type="transmembrane region" description="Helical" evidence="2">
    <location>
        <begin position="226"/>
        <end position="246"/>
    </location>
</feature>
<sequence length="312" mass="33335">MESAGSGSGHAATPVRYVALPPPRGVRDGGGWNVLVPESMASEWTVAHVRGVVRVASRGGGAPEVSVDMAALQAALNGRRRGDDDPDLHLRPERGGGRDALTPVRYVALLLPRGVRDGGWNILVPEAMASEWTVVHVPAAAGVVRVASRGGGAPEVSVNMAALQAALNGPRRGDDPDHLHLRSGHSGVGGGVAERGGGGGAGGPCYVPVVFVLNTSKEAEKKEHQARMISLLMLSTFAVYLLYAMQHISKDTFLTVELLQFVGHIVMWAVVFYYCDQEERVRETISVLSSLYPFVRCSRCWEFLLPRGDTVL</sequence>
<reference evidence="3" key="1">
    <citation type="submission" date="2001-02" db="EMBL/GenBank/DDBJ databases">
        <title>Oryza sativa nipponbare(GA3) genomic DNA, chromosome 1, PAC clone:P0696G06.</title>
        <authorList>
            <person name="Sasaki T."/>
            <person name="Matsumoto T."/>
            <person name="Yamamoto K."/>
        </authorList>
    </citation>
    <scope>NUCLEOTIDE SEQUENCE</scope>
</reference>
<protein>
    <submittedName>
        <fullName evidence="3">p0696G06.31 protein</fullName>
    </submittedName>
</protein>
<evidence type="ECO:0000313" key="3">
    <source>
        <dbReference type="EMBL" id="BAC06274.1"/>
    </source>
</evidence>
<organism evidence="3">
    <name type="scientific">Oryza sativa subsp. japonica</name>
    <name type="common">Rice</name>
    <dbReference type="NCBI Taxonomy" id="39947"/>
    <lineage>
        <taxon>Eukaryota</taxon>
        <taxon>Viridiplantae</taxon>
        <taxon>Streptophyta</taxon>
        <taxon>Embryophyta</taxon>
        <taxon>Tracheophyta</taxon>
        <taxon>Spermatophyta</taxon>
        <taxon>Magnoliopsida</taxon>
        <taxon>Liliopsida</taxon>
        <taxon>Poales</taxon>
        <taxon>Poaceae</taxon>
        <taxon>BOP clade</taxon>
        <taxon>Oryzoideae</taxon>
        <taxon>Oryzeae</taxon>
        <taxon>Oryzinae</taxon>
        <taxon>Oryza</taxon>
        <taxon>Oryza sativa</taxon>
    </lineage>
</organism>
<keyword evidence="2" id="KW-0472">Membrane</keyword>
<keyword evidence="2" id="KW-1133">Transmembrane helix</keyword>
<feature type="region of interest" description="Disordered" evidence="1">
    <location>
        <begin position="172"/>
        <end position="194"/>
    </location>
</feature>
<evidence type="ECO:0000256" key="2">
    <source>
        <dbReference type="SAM" id="Phobius"/>
    </source>
</evidence>
<keyword evidence="2" id="KW-0812">Transmembrane</keyword>
<accession>Q8L442</accession>
<gene>
    <name evidence="3" type="primary">P0696G06.31</name>
</gene>